<proteinExistence type="predicted"/>
<evidence type="ECO:0000259" key="1">
    <source>
        <dbReference type="Pfam" id="PF00651"/>
    </source>
</evidence>
<protein>
    <submittedName>
        <fullName evidence="3">BTB domain-containing protein</fullName>
    </submittedName>
</protein>
<dbReference type="AlphaFoldDB" id="A0A915PV50"/>
<keyword evidence="2" id="KW-1185">Reference proteome</keyword>
<dbReference type="WBParaSite" id="sdigi.contig455.g8438.t1">
    <property type="protein sequence ID" value="sdigi.contig455.g8438.t1"/>
    <property type="gene ID" value="sdigi.contig455.g8438"/>
</dbReference>
<dbReference type="Pfam" id="PF00651">
    <property type="entry name" value="BTB"/>
    <property type="match status" value="1"/>
</dbReference>
<dbReference type="InterPro" id="IPR000210">
    <property type="entry name" value="BTB/POZ_dom"/>
</dbReference>
<dbReference type="Proteomes" id="UP000887581">
    <property type="component" value="Unplaced"/>
</dbReference>
<dbReference type="Gene3D" id="3.30.710.10">
    <property type="entry name" value="Potassium Channel Kv1.1, Chain A"/>
    <property type="match status" value="1"/>
</dbReference>
<accession>A0A915PV50</accession>
<sequence length="102" mass="11505">MEGLRLLDGLEEIQFLRIQSHCSTLFLYMQHLHDTNRFLDVIVQNDGEYAASAHRLILAAYSRHLDAALTSVQDSAVITLNIDPKVTGKAIFIIYAFTKIIS</sequence>
<evidence type="ECO:0000313" key="3">
    <source>
        <dbReference type="WBParaSite" id="sdigi.contig455.g8438.t1"/>
    </source>
</evidence>
<feature type="domain" description="BTB" evidence="1">
    <location>
        <begin position="30"/>
        <end position="95"/>
    </location>
</feature>
<organism evidence="2 3">
    <name type="scientific">Setaria digitata</name>
    <dbReference type="NCBI Taxonomy" id="48799"/>
    <lineage>
        <taxon>Eukaryota</taxon>
        <taxon>Metazoa</taxon>
        <taxon>Ecdysozoa</taxon>
        <taxon>Nematoda</taxon>
        <taxon>Chromadorea</taxon>
        <taxon>Rhabditida</taxon>
        <taxon>Spirurina</taxon>
        <taxon>Spiruromorpha</taxon>
        <taxon>Filarioidea</taxon>
        <taxon>Setariidae</taxon>
        <taxon>Setaria</taxon>
    </lineage>
</organism>
<dbReference type="SUPFAM" id="SSF54695">
    <property type="entry name" value="POZ domain"/>
    <property type="match status" value="1"/>
</dbReference>
<evidence type="ECO:0000313" key="2">
    <source>
        <dbReference type="Proteomes" id="UP000887581"/>
    </source>
</evidence>
<name>A0A915PV50_9BILA</name>
<reference evidence="3" key="1">
    <citation type="submission" date="2022-11" db="UniProtKB">
        <authorList>
            <consortium name="WormBaseParasite"/>
        </authorList>
    </citation>
    <scope>IDENTIFICATION</scope>
</reference>
<dbReference type="InterPro" id="IPR011333">
    <property type="entry name" value="SKP1/BTB/POZ_sf"/>
</dbReference>